<evidence type="ECO:0000259" key="11">
    <source>
        <dbReference type="Pfam" id="PF02518"/>
    </source>
</evidence>
<dbReference type="InterPro" id="IPR050482">
    <property type="entry name" value="Sensor_HK_TwoCompSys"/>
</dbReference>
<dbReference type="CDD" id="cd16917">
    <property type="entry name" value="HATPase_UhpB-NarQ-NarX-like"/>
    <property type="match status" value="1"/>
</dbReference>
<evidence type="ECO:0000313" key="13">
    <source>
        <dbReference type="EMBL" id="SHN29595.1"/>
    </source>
</evidence>
<dbReference type="InterPro" id="IPR003594">
    <property type="entry name" value="HATPase_dom"/>
</dbReference>
<keyword evidence="7" id="KW-0067">ATP-binding</keyword>
<feature type="region of interest" description="Disordered" evidence="9">
    <location>
        <begin position="330"/>
        <end position="351"/>
    </location>
</feature>
<feature type="transmembrane region" description="Helical" evidence="10">
    <location>
        <begin position="115"/>
        <end position="134"/>
    </location>
</feature>
<evidence type="ECO:0000256" key="4">
    <source>
        <dbReference type="ARBA" id="ARBA00022679"/>
    </source>
</evidence>
<keyword evidence="4" id="KW-0808">Transferase</keyword>
<dbReference type="AlphaFoldDB" id="A0A9X8N8Q0"/>
<evidence type="ECO:0000256" key="5">
    <source>
        <dbReference type="ARBA" id="ARBA00022741"/>
    </source>
</evidence>
<dbReference type="Pfam" id="PF02518">
    <property type="entry name" value="HATPase_c"/>
    <property type="match status" value="1"/>
</dbReference>
<dbReference type="Proteomes" id="UP000184388">
    <property type="component" value="Unassembled WGS sequence"/>
</dbReference>
<reference evidence="14" key="1">
    <citation type="submission" date="2016-11" db="EMBL/GenBank/DDBJ databases">
        <authorList>
            <person name="Jaros S."/>
            <person name="Januszkiewicz K."/>
            <person name="Wedrychowicz H."/>
        </authorList>
    </citation>
    <scope>NUCLEOTIDE SEQUENCE [LARGE SCALE GENOMIC DNA]</scope>
    <source>
        <strain evidence="14">CGMCC 4.3555</strain>
    </source>
</reference>
<dbReference type="Gene3D" id="1.20.5.1930">
    <property type="match status" value="1"/>
</dbReference>
<gene>
    <name evidence="13" type="ORF">SAMN05216268_13123</name>
</gene>
<dbReference type="EMBL" id="FRBK01000031">
    <property type="protein sequence ID" value="SHN29595.1"/>
    <property type="molecule type" value="Genomic_DNA"/>
</dbReference>
<accession>A0A9X8N8Q0</accession>
<evidence type="ECO:0000256" key="1">
    <source>
        <dbReference type="ARBA" id="ARBA00000085"/>
    </source>
</evidence>
<feature type="domain" description="Signal transduction histidine kinase subgroup 3 dimerisation and phosphoacceptor" evidence="12">
    <location>
        <begin position="181"/>
        <end position="246"/>
    </location>
</feature>
<feature type="domain" description="Histidine kinase/HSP90-like ATPase" evidence="11">
    <location>
        <begin position="295"/>
        <end position="384"/>
    </location>
</feature>
<keyword evidence="10" id="KW-0812">Transmembrane</keyword>
<dbReference type="Gene3D" id="3.30.565.10">
    <property type="entry name" value="Histidine kinase-like ATPase, C-terminal domain"/>
    <property type="match status" value="1"/>
</dbReference>
<comment type="caution">
    <text evidence="13">The sequence shown here is derived from an EMBL/GenBank/DDBJ whole genome shotgun (WGS) entry which is preliminary data.</text>
</comment>
<dbReference type="InterPro" id="IPR036890">
    <property type="entry name" value="HATPase_C_sf"/>
</dbReference>
<dbReference type="GO" id="GO:0016020">
    <property type="term" value="C:membrane"/>
    <property type="evidence" value="ECO:0007669"/>
    <property type="project" value="InterPro"/>
</dbReference>
<dbReference type="GO" id="GO:0005524">
    <property type="term" value="F:ATP binding"/>
    <property type="evidence" value="ECO:0007669"/>
    <property type="project" value="UniProtKB-KW"/>
</dbReference>
<dbReference type="EC" id="2.7.13.3" evidence="2"/>
<organism evidence="13 14">
    <name type="scientific">Streptomyces yunnanensis</name>
    <dbReference type="NCBI Taxonomy" id="156453"/>
    <lineage>
        <taxon>Bacteria</taxon>
        <taxon>Bacillati</taxon>
        <taxon>Actinomycetota</taxon>
        <taxon>Actinomycetes</taxon>
        <taxon>Kitasatosporales</taxon>
        <taxon>Streptomycetaceae</taxon>
        <taxon>Streptomyces</taxon>
    </lineage>
</organism>
<sequence length="405" mass="41665">MPLGIEIGGGSVADMPKGTGAHGARTRTVGVVLIIMVPAVLSGAAALLVFAGRSRSRPLIAWATGAAAAASLVVTVAHPSGAAGPGPGTIGTLEAVALLAVLVPTARHAPPPQAIGAGTLAHLAVTLWVLRAWSTDSVRGIVGACVFWSLLATGAAAGGVYLRVLDARRVSSVAEARRRQRLDLARDLHDFVAHDVSEMVAQAQTGRFLGSDDPGVALDALRRVEEAGLRALAAMDRTVHMLHDQQDGDPRQSVKGLDEVPELVRRFRESSAGRTELALAPGLLGHVAREVSGTAYRIVVEALTNVRRHAPDADVTVTLDRSASALTVDVSNGAPAGRPQQRGDRAGGLGLPGLAERVASLGGSLTAGPRPGGGWHLAAELPLAGDRGARRPSFPIPFRPGKAQP</sequence>
<keyword evidence="10" id="KW-1133">Transmembrane helix</keyword>
<feature type="transmembrane region" description="Helical" evidence="10">
    <location>
        <begin position="59"/>
        <end position="78"/>
    </location>
</feature>
<keyword evidence="3" id="KW-0597">Phosphoprotein</keyword>
<dbReference type="GO" id="GO:0046983">
    <property type="term" value="F:protein dimerization activity"/>
    <property type="evidence" value="ECO:0007669"/>
    <property type="project" value="InterPro"/>
</dbReference>
<name>A0A9X8N8Q0_9ACTN</name>
<dbReference type="PANTHER" id="PTHR24421">
    <property type="entry name" value="NITRATE/NITRITE SENSOR PROTEIN NARX-RELATED"/>
    <property type="match status" value="1"/>
</dbReference>
<evidence type="ECO:0000256" key="7">
    <source>
        <dbReference type="ARBA" id="ARBA00022840"/>
    </source>
</evidence>
<keyword evidence="10" id="KW-0472">Membrane</keyword>
<keyword evidence="6 13" id="KW-0418">Kinase</keyword>
<comment type="catalytic activity">
    <reaction evidence="1">
        <text>ATP + protein L-histidine = ADP + protein N-phospho-L-histidine.</text>
        <dbReference type="EC" id="2.7.13.3"/>
    </reaction>
</comment>
<protein>
    <recommendedName>
        <fullName evidence="2">histidine kinase</fullName>
        <ecNumber evidence="2">2.7.13.3</ecNumber>
    </recommendedName>
</protein>
<evidence type="ECO:0000256" key="3">
    <source>
        <dbReference type="ARBA" id="ARBA00022553"/>
    </source>
</evidence>
<keyword evidence="8" id="KW-0902">Two-component regulatory system</keyword>
<evidence type="ECO:0000313" key="14">
    <source>
        <dbReference type="Proteomes" id="UP000184388"/>
    </source>
</evidence>
<evidence type="ECO:0000256" key="2">
    <source>
        <dbReference type="ARBA" id="ARBA00012438"/>
    </source>
</evidence>
<dbReference type="GO" id="GO:0000155">
    <property type="term" value="F:phosphorelay sensor kinase activity"/>
    <property type="evidence" value="ECO:0007669"/>
    <property type="project" value="InterPro"/>
</dbReference>
<feature type="transmembrane region" description="Helical" evidence="10">
    <location>
        <begin position="140"/>
        <end position="162"/>
    </location>
</feature>
<feature type="transmembrane region" description="Helical" evidence="10">
    <location>
        <begin position="29"/>
        <end position="52"/>
    </location>
</feature>
<keyword evidence="5" id="KW-0547">Nucleotide-binding</keyword>
<dbReference type="InterPro" id="IPR011712">
    <property type="entry name" value="Sig_transdc_His_kin_sub3_dim/P"/>
</dbReference>
<evidence type="ECO:0000256" key="9">
    <source>
        <dbReference type="SAM" id="MobiDB-lite"/>
    </source>
</evidence>
<dbReference type="PANTHER" id="PTHR24421:SF10">
    <property type="entry name" value="NITRATE_NITRITE SENSOR PROTEIN NARQ"/>
    <property type="match status" value="1"/>
</dbReference>
<dbReference type="SUPFAM" id="SSF55874">
    <property type="entry name" value="ATPase domain of HSP90 chaperone/DNA topoisomerase II/histidine kinase"/>
    <property type="match status" value="1"/>
</dbReference>
<dbReference type="Pfam" id="PF07730">
    <property type="entry name" value="HisKA_3"/>
    <property type="match status" value="1"/>
</dbReference>
<feature type="region of interest" description="Disordered" evidence="9">
    <location>
        <begin position="386"/>
        <end position="405"/>
    </location>
</feature>
<evidence type="ECO:0000256" key="6">
    <source>
        <dbReference type="ARBA" id="ARBA00022777"/>
    </source>
</evidence>
<proteinExistence type="predicted"/>
<evidence type="ECO:0000256" key="8">
    <source>
        <dbReference type="ARBA" id="ARBA00023012"/>
    </source>
</evidence>
<evidence type="ECO:0000259" key="12">
    <source>
        <dbReference type="Pfam" id="PF07730"/>
    </source>
</evidence>
<evidence type="ECO:0000256" key="10">
    <source>
        <dbReference type="SAM" id="Phobius"/>
    </source>
</evidence>